<dbReference type="InterPro" id="IPR009003">
    <property type="entry name" value="Peptidase_S1_PA"/>
</dbReference>
<dbReference type="InterPro" id="IPR043504">
    <property type="entry name" value="Peptidase_S1_PA_chymotrypsin"/>
</dbReference>
<keyword evidence="3" id="KW-0645">Protease</keyword>
<dbReference type="AlphaFoldDB" id="A0A224YF25"/>
<dbReference type="PROSITE" id="PS00134">
    <property type="entry name" value="TRYPSIN_HIS"/>
    <property type="match status" value="1"/>
</dbReference>
<dbReference type="PANTHER" id="PTHR24253">
    <property type="entry name" value="TRANSMEMBRANE PROTEASE SERINE"/>
    <property type="match status" value="1"/>
</dbReference>
<evidence type="ECO:0000256" key="1">
    <source>
        <dbReference type="ARBA" id="ARBA00023157"/>
    </source>
</evidence>
<dbReference type="InterPro" id="IPR018114">
    <property type="entry name" value="TRYPSIN_HIS"/>
</dbReference>
<accession>A0A224YF25</accession>
<dbReference type="GO" id="GO:0006508">
    <property type="term" value="P:proteolysis"/>
    <property type="evidence" value="ECO:0007669"/>
    <property type="project" value="UniProtKB-KW"/>
</dbReference>
<sequence length="96" mass="11249">MTDCGKPQELLPRIVGGEEYSEHKHPWLVAIFDQYNAFICVGSLVSRSHVLTAAHCCDGWSRQTDAERSQRSFRRPVRVHDEIRCHHPRVEPLRRW</sequence>
<dbReference type="EMBL" id="GFPF01005160">
    <property type="protein sequence ID" value="MAA16306.1"/>
    <property type="molecule type" value="Transcribed_RNA"/>
</dbReference>
<evidence type="ECO:0000259" key="2">
    <source>
        <dbReference type="Pfam" id="PF00089"/>
    </source>
</evidence>
<keyword evidence="3" id="KW-0378">Hydrolase</keyword>
<feature type="domain" description="Peptidase S1" evidence="2">
    <location>
        <begin position="14"/>
        <end position="69"/>
    </location>
</feature>
<dbReference type="InterPro" id="IPR001254">
    <property type="entry name" value="Trypsin_dom"/>
</dbReference>
<keyword evidence="1" id="KW-1015">Disulfide bond</keyword>
<reference evidence="3" key="1">
    <citation type="journal article" date="2017" name="Parasit. Vectors">
        <title>Sialotranscriptomics of Rhipicephalus zambeziensis reveals intricate expression profiles of secretory proteins and suggests tight temporal transcriptional regulation during blood-feeding.</title>
        <authorList>
            <person name="de Castro M.H."/>
            <person name="de Klerk D."/>
            <person name="Pienaar R."/>
            <person name="Rees D.J.G."/>
            <person name="Mans B.J."/>
        </authorList>
    </citation>
    <scope>NUCLEOTIDE SEQUENCE</scope>
    <source>
        <tissue evidence="3">Salivary glands</tissue>
    </source>
</reference>
<dbReference type="PANTHER" id="PTHR24253:SF153">
    <property type="entry name" value="SERINE PROTEASE HEPSIN"/>
    <property type="match status" value="1"/>
</dbReference>
<dbReference type="Pfam" id="PF00089">
    <property type="entry name" value="Trypsin"/>
    <property type="match status" value="1"/>
</dbReference>
<organism evidence="3">
    <name type="scientific">Rhipicephalus zambeziensis</name>
    <dbReference type="NCBI Taxonomy" id="60191"/>
    <lineage>
        <taxon>Eukaryota</taxon>
        <taxon>Metazoa</taxon>
        <taxon>Ecdysozoa</taxon>
        <taxon>Arthropoda</taxon>
        <taxon>Chelicerata</taxon>
        <taxon>Arachnida</taxon>
        <taxon>Acari</taxon>
        <taxon>Parasitiformes</taxon>
        <taxon>Ixodida</taxon>
        <taxon>Ixodoidea</taxon>
        <taxon>Ixodidae</taxon>
        <taxon>Rhipicephalinae</taxon>
        <taxon>Rhipicephalus</taxon>
        <taxon>Rhipicephalus</taxon>
    </lineage>
</organism>
<dbReference type="Gene3D" id="2.40.10.10">
    <property type="entry name" value="Trypsin-like serine proteases"/>
    <property type="match status" value="1"/>
</dbReference>
<protein>
    <submittedName>
        <fullName evidence="3">Tick serine protease</fullName>
    </submittedName>
</protein>
<dbReference type="SUPFAM" id="SSF50494">
    <property type="entry name" value="Trypsin-like serine proteases"/>
    <property type="match status" value="1"/>
</dbReference>
<name>A0A224YF25_9ACAR</name>
<proteinExistence type="predicted"/>
<dbReference type="GO" id="GO:0004252">
    <property type="term" value="F:serine-type endopeptidase activity"/>
    <property type="evidence" value="ECO:0007669"/>
    <property type="project" value="InterPro"/>
</dbReference>
<evidence type="ECO:0000313" key="3">
    <source>
        <dbReference type="EMBL" id="MAA16306.1"/>
    </source>
</evidence>